<keyword evidence="1" id="KW-0472">Membrane</keyword>
<protein>
    <submittedName>
        <fullName evidence="2">Uncharacterized protein</fullName>
    </submittedName>
</protein>
<keyword evidence="1" id="KW-0812">Transmembrane</keyword>
<dbReference type="Proteomes" id="UP000029672">
    <property type="component" value="Chromosome"/>
</dbReference>
<dbReference type="HOGENOM" id="CLU_193666_0_0_6"/>
<keyword evidence="3" id="KW-1185">Reference proteome</keyword>
<dbReference type="RefSeq" id="WP_040008844.1">
    <property type="nucleotide sequence ID" value="NZ_CP009574.1"/>
</dbReference>
<accession>A0A097ENW2</accession>
<feature type="transmembrane region" description="Helical" evidence="1">
    <location>
        <begin position="48"/>
        <end position="69"/>
    </location>
</feature>
<dbReference type="EMBL" id="CP009574">
    <property type="protein sequence ID" value="AIT09250.1"/>
    <property type="molecule type" value="Genomic_DNA"/>
</dbReference>
<dbReference type="STRING" id="1547445.LO80_04210"/>
<sequence length="87" mass="9723">MSNSTALQPQEPIKNPKSCSYKNFLSCICLVTILTIFCIAELAVMTTIFAVFASFYMIIAIFGGAYLLWLSARKVISHYTNKEKSTD</sequence>
<gene>
    <name evidence="2" type="ORF">LO80_04210</name>
</gene>
<evidence type="ECO:0000256" key="1">
    <source>
        <dbReference type="SAM" id="Phobius"/>
    </source>
</evidence>
<organism evidence="2 3">
    <name type="scientific">Candidatus Francisella endociliophora</name>
    <dbReference type="NCBI Taxonomy" id="653937"/>
    <lineage>
        <taxon>Bacteria</taxon>
        <taxon>Pseudomonadati</taxon>
        <taxon>Pseudomonadota</taxon>
        <taxon>Gammaproteobacteria</taxon>
        <taxon>Thiotrichales</taxon>
        <taxon>Francisellaceae</taxon>
        <taxon>Francisella</taxon>
    </lineage>
</organism>
<evidence type="ECO:0000313" key="3">
    <source>
        <dbReference type="Proteomes" id="UP000029672"/>
    </source>
</evidence>
<evidence type="ECO:0000313" key="2">
    <source>
        <dbReference type="EMBL" id="AIT09250.1"/>
    </source>
</evidence>
<name>A0A097ENW2_9GAMM</name>
<proteinExistence type="predicted"/>
<keyword evidence="1" id="KW-1133">Transmembrane helix</keyword>
<dbReference type="AlphaFoldDB" id="A0A097ENW2"/>
<dbReference type="KEGG" id="frf:LO80_04210"/>
<reference evidence="2 3" key="1">
    <citation type="submission" date="2014-10" db="EMBL/GenBank/DDBJ databases">
        <title>Whole genome sequence of Francisella endociliophora strain FSC1006, isolated from a laboratory culture of the marine ciliate Euplotes raikovi.</title>
        <authorList>
            <person name="Granberg M."/>
            <person name="Backman S."/>
            <person name="Lundmark E."/>
            <person name="Nilsson E."/>
            <person name="Karlsson E."/>
            <person name="Thelaus J."/>
            <person name="Ohrman C."/>
            <person name="Larkeryd A."/>
            <person name="Stenberg P."/>
        </authorList>
    </citation>
    <scope>NUCLEOTIDE SEQUENCE [LARGE SCALE GENOMIC DNA]</scope>
    <source>
        <strain evidence="2 3">FSC1006</strain>
    </source>
</reference>
<feature type="transmembrane region" description="Helical" evidence="1">
    <location>
        <begin position="21"/>
        <end position="42"/>
    </location>
</feature>
<dbReference type="OrthoDB" id="5605761at2"/>